<evidence type="ECO:0000256" key="1">
    <source>
        <dbReference type="SAM" id="MobiDB-lite"/>
    </source>
</evidence>
<dbReference type="Gene3D" id="3.90.550.10">
    <property type="entry name" value="Spore Coat Polysaccharide Biosynthesis Protein SpsA, Chain A"/>
    <property type="match status" value="1"/>
</dbReference>
<dbReference type="InterPro" id="IPR054028">
    <property type="entry name" value="TarS/TarP_linker"/>
</dbReference>
<keyword evidence="5" id="KW-1185">Reference proteome</keyword>
<dbReference type="Proteomes" id="UP000703720">
    <property type="component" value="Unassembled WGS sequence"/>
</dbReference>
<dbReference type="EMBL" id="JAGIOA010000001">
    <property type="protein sequence ID" value="MBP2376725.1"/>
    <property type="molecule type" value="Genomic_DNA"/>
</dbReference>
<evidence type="ECO:0000259" key="2">
    <source>
        <dbReference type="Pfam" id="PF00535"/>
    </source>
</evidence>
<comment type="caution">
    <text evidence="4">The sequence shown here is derived from an EMBL/GenBank/DDBJ whole genome shotgun (WGS) entry which is preliminary data.</text>
</comment>
<evidence type="ECO:0000313" key="5">
    <source>
        <dbReference type="Proteomes" id="UP000703720"/>
    </source>
</evidence>
<dbReference type="Pfam" id="PF22181">
    <property type="entry name" value="TarS_linker"/>
    <property type="match status" value="1"/>
</dbReference>
<sequence length="649" mass="72599">MPTYATPPDGLRRLVASLDRQTLATDEFEIIFVDDGSPDGTIDRLRDVQSTRPHVRIEQIENSGWPSKPRNVGTSVARGEYIAYMDHDDELYPDALRGAYEFAKAHGSDVVNGKEAYTHTPNWALKTYTGDLPQVIGRRDQHPLIPMNPHKLYRAAFLRDHDIRFPEGRKVMWEDAFFNLQVARHAEVISTLSSVPYYHWVVTPGSGSTTFLKWAEDYWTMLRRVLEATESELAGSALEPQRMQLLRHQYEARVVGVFDQKFMKRPEEARVFLFDHARALQTDFGLTRFDDQLSSSRRIRAHLLAANDRARLEQVCREDVPITGWSRARSLGWRNGILHVEAEADWSEKDGRRHALEREGDRILKRFSPAVTSGVPDEYRDVTSEVTDATVQLSVRSRSSRIVWHTDSSREITIADAPDGGVDISGRLVGTIDPMSAAFGSRLNSTHWDILVLTAAMNSVNHRNMLSDIPASLTITDGHLHIVYPNDGGYATVIPDGHREAVRRLSPVSAVSTESDEIVITLDGDHDGSGVVDTVAGLDETVDGDGDFQDVPATIRVADGVATLTLRPPASTFRLRVGDRTASRPTAWRVRVTDTGVDLDPELPPPPPTPPTPREPAPRSTTDASQGDRPLFARIKRRAGRTLRRWGLR</sequence>
<evidence type="ECO:0000313" key="4">
    <source>
        <dbReference type="EMBL" id="MBP2376725.1"/>
    </source>
</evidence>
<feature type="domain" description="Glycosyltransferase 2-like" evidence="2">
    <location>
        <begin position="1"/>
        <end position="114"/>
    </location>
</feature>
<feature type="compositionally biased region" description="Pro residues" evidence="1">
    <location>
        <begin position="602"/>
        <end position="615"/>
    </location>
</feature>
<protein>
    <submittedName>
        <fullName evidence="4">Glycosyltransferase involved in cell wall biosynthesis</fullName>
    </submittedName>
</protein>
<feature type="region of interest" description="Disordered" evidence="1">
    <location>
        <begin position="594"/>
        <end position="636"/>
    </location>
</feature>
<proteinExistence type="predicted"/>
<dbReference type="InterPro" id="IPR001173">
    <property type="entry name" value="Glyco_trans_2-like"/>
</dbReference>
<organism evidence="4 5">
    <name type="scientific">Microbacterium phyllosphaerae</name>
    <dbReference type="NCBI Taxonomy" id="124798"/>
    <lineage>
        <taxon>Bacteria</taxon>
        <taxon>Bacillati</taxon>
        <taxon>Actinomycetota</taxon>
        <taxon>Actinomycetes</taxon>
        <taxon>Micrococcales</taxon>
        <taxon>Microbacteriaceae</taxon>
        <taxon>Microbacterium</taxon>
    </lineage>
</organism>
<dbReference type="SUPFAM" id="SSF53448">
    <property type="entry name" value="Nucleotide-diphospho-sugar transferases"/>
    <property type="match status" value="1"/>
</dbReference>
<evidence type="ECO:0000259" key="3">
    <source>
        <dbReference type="Pfam" id="PF22181"/>
    </source>
</evidence>
<feature type="domain" description="TarS/TarP linker" evidence="3">
    <location>
        <begin position="216"/>
        <end position="315"/>
    </location>
</feature>
<dbReference type="CDD" id="cd00761">
    <property type="entry name" value="Glyco_tranf_GTA_type"/>
    <property type="match status" value="1"/>
</dbReference>
<reference evidence="4 5" key="1">
    <citation type="submission" date="2021-03" db="EMBL/GenBank/DDBJ databases">
        <title>Sequencing the genomes of 1000 actinobacteria strains.</title>
        <authorList>
            <person name="Klenk H.-P."/>
        </authorList>
    </citation>
    <scope>NUCLEOTIDE SEQUENCE [LARGE SCALE GENOMIC DNA]</scope>
    <source>
        <strain evidence="4 5">DSM 13468</strain>
    </source>
</reference>
<name>A0ABS4WKK6_9MICO</name>
<dbReference type="PANTHER" id="PTHR22916:SF3">
    <property type="entry name" value="UDP-GLCNAC:BETAGAL BETA-1,3-N-ACETYLGLUCOSAMINYLTRANSFERASE-LIKE PROTEIN 1"/>
    <property type="match status" value="1"/>
</dbReference>
<dbReference type="PANTHER" id="PTHR22916">
    <property type="entry name" value="GLYCOSYLTRANSFERASE"/>
    <property type="match status" value="1"/>
</dbReference>
<dbReference type="Pfam" id="PF00535">
    <property type="entry name" value="Glycos_transf_2"/>
    <property type="match status" value="1"/>
</dbReference>
<dbReference type="InterPro" id="IPR029044">
    <property type="entry name" value="Nucleotide-diphossugar_trans"/>
</dbReference>
<gene>
    <name evidence="4" type="ORF">JOF42_000220</name>
</gene>
<accession>A0ABS4WKK6</accession>
<dbReference type="RefSeq" id="WP_307803497.1">
    <property type="nucleotide sequence ID" value="NZ_BAAAIO010000001.1"/>
</dbReference>